<dbReference type="EMBL" id="CP006979">
    <property type="protein sequence ID" value="AHC89254.1"/>
    <property type="molecule type" value="Genomic_DNA"/>
</dbReference>
<evidence type="ECO:0000256" key="1">
    <source>
        <dbReference type="SAM" id="MobiDB-lite"/>
    </source>
</evidence>
<dbReference type="HOGENOM" id="CLU_2539990_0_0_6"/>
<evidence type="ECO:0000313" key="2">
    <source>
        <dbReference type="EMBL" id="AHC89254.1"/>
    </source>
</evidence>
<name>V9V186_9PSED</name>
<organism evidence="2 3">
    <name type="scientific">Pseudomonas monteilii SB3101</name>
    <dbReference type="NCBI Taxonomy" id="1435058"/>
    <lineage>
        <taxon>Bacteria</taxon>
        <taxon>Pseudomonadati</taxon>
        <taxon>Pseudomonadota</taxon>
        <taxon>Gammaproteobacteria</taxon>
        <taxon>Pseudomonadales</taxon>
        <taxon>Pseudomonadaceae</taxon>
        <taxon>Pseudomonas</taxon>
    </lineage>
</organism>
<feature type="region of interest" description="Disordered" evidence="1">
    <location>
        <begin position="30"/>
        <end position="83"/>
    </location>
</feature>
<protein>
    <submittedName>
        <fullName evidence="2">Uncharacterized protein</fullName>
    </submittedName>
</protein>
<proteinExistence type="predicted"/>
<evidence type="ECO:0000313" key="3">
    <source>
        <dbReference type="Proteomes" id="UP000018660"/>
    </source>
</evidence>
<dbReference type="AlphaFoldDB" id="V9V186"/>
<dbReference type="Proteomes" id="UP000018660">
    <property type="component" value="Chromosome"/>
</dbReference>
<reference evidence="2 3" key="1">
    <citation type="submission" date="2013-12" db="EMBL/GenBank/DDBJ databases">
        <title>Complete Genomes of Pseudomonas monteilii SB3078 and SB3101, two Benzene, Toluene and Ethylbenzene Degrading Bacteria used for Bioaugmentation.</title>
        <authorList>
            <person name="Dueholm M.S."/>
            <person name="Albertsen M."/>
            <person name="D'Imperio S."/>
            <person name="Tale V.P."/>
            <person name="Lewis D."/>
            <person name="Nilsen P.H."/>
            <person name="Nielsen J.L."/>
        </authorList>
    </citation>
    <scope>NUCLEOTIDE SEQUENCE [LARGE SCALE GENOMIC DNA]</scope>
    <source>
        <strain evidence="2 3">SB3101</strain>
    </source>
</reference>
<feature type="compositionally biased region" description="Basic and acidic residues" evidence="1">
    <location>
        <begin position="50"/>
        <end position="66"/>
    </location>
</feature>
<dbReference type="KEGG" id="pmot:X970_18310"/>
<sequence length="83" mass="9022">MAVRSEPTLQMLAGPIRHSRFGGIEGRQAVRGADSPQGFPLEASAAPQARRREGLKPNGRDDKDGTGRSPKARRRFAPTRSKV</sequence>
<accession>V9V186</accession>
<feature type="compositionally biased region" description="Basic residues" evidence="1">
    <location>
        <begin position="70"/>
        <end position="83"/>
    </location>
</feature>
<gene>
    <name evidence="2" type="ORF">X970_18310</name>
</gene>